<name>E2AZN7_CAMFO</name>
<dbReference type="EMBL" id="GL444275">
    <property type="protein sequence ID" value="EFN61096.1"/>
    <property type="molecule type" value="Genomic_DNA"/>
</dbReference>
<sequence>MSGLFLCCKNKYALAQENLRKHILSTNLHPNKTIYACDFCKGKPFGTNFAKELRAHLLEVHAKIFSTPNDANNYVLGIFSTNSDANTSTPN</sequence>
<gene>
    <name evidence="1" type="ORF">EAG_05821</name>
</gene>
<dbReference type="AlphaFoldDB" id="E2AZN7"/>
<evidence type="ECO:0000313" key="2">
    <source>
        <dbReference type="Proteomes" id="UP000000311"/>
    </source>
</evidence>
<accession>E2AZN7</accession>
<evidence type="ECO:0008006" key="3">
    <source>
        <dbReference type="Google" id="ProtNLM"/>
    </source>
</evidence>
<dbReference type="OMA" id="PTDANNY"/>
<organism evidence="2">
    <name type="scientific">Camponotus floridanus</name>
    <name type="common">Florida carpenter ant</name>
    <dbReference type="NCBI Taxonomy" id="104421"/>
    <lineage>
        <taxon>Eukaryota</taxon>
        <taxon>Metazoa</taxon>
        <taxon>Ecdysozoa</taxon>
        <taxon>Arthropoda</taxon>
        <taxon>Hexapoda</taxon>
        <taxon>Insecta</taxon>
        <taxon>Pterygota</taxon>
        <taxon>Neoptera</taxon>
        <taxon>Endopterygota</taxon>
        <taxon>Hymenoptera</taxon>
        <taxon>Apocrita</taxon>
        <taxon>Aculeata</taxon>
        <taxon>Formicoidea</taxon>
        <taxon>Formicidae</taxon>
        <taxon>Formicinae</taxon>
        <taxon>Camponotus</taxon>
    </lineage>
</organism>
<keyword evidence="2" id="KW-1185">Reference proteome</keyword>
<reference evidence="1 2" key="1">
    <citation type="journal article" date="2010" name="Science">
        <title>Genomic comparison of the ants Camponotus floridanus and Harpegnathos saltator.</title>
        <authorList>
            <person name="Bonasio R."/>
            <person name="Zhang G."/>
            <person name="Ye C."/>
            <person name="Mutti N.S."/>
            <person name="Fang X."/>
            <person name="Qin N."/>
            <person name="Donahue G."/>
            <person name="Yang P."/>
            <person name="Li Q."/>
            <person name="Li C."/>
            <person name="Zhang P."/>
            <person name="Huang Z."/>
            <person name="Berger S.L."/>
            <person name="Reinberg D."/>
            <person name="Wang J."/>
            <person name="Liebig J."/>
        </authorList>
    </citation>
    <scope>NUCLEOTIDE SEQUENCE [LARGE SCALE GENOMIC DNA]</scope>
    <source>
        <strain evidence="2">C129</strain>
    </source>
</reference>
<proteinExistence type="predicted"/>
<dbReference type="Proteomes" id="UP000000311">
    <property type="component" value="Unassembled WGS sequence"/>
</dbReference>
<dbReference type="InParanoid" id="E2AZN7"/>
<dbReference type="Gene3D" id="3.30.160.60">
    <property type="entry name" value="Classic Zinc Finger"/>
    <property type="match status" value="1"/>
</dbReference>
<protein>
    <recommendedName>
        <fullName evidence="3">C2H2-type domain-containing protein</fullName>
    </recommendedName>
</protein>
<dbReference type="OrthoDB" id="7788172at2759"/>
<evidence type="ECO:0000313" key="1">
    <source>
        <dbReference type="EMBL" id="EFN61096.1"/>
    </source>
</evidence>